<feature type="region of interest" description="Disordered" evidence="2">
    <location>
        <begin position="50"/>
        <end position="84"/>
    </location>
</feature>
<evidence type="ECO:0000256" key="1">
    <source>
        <dbReference type="SAM" id="Coils"/>
    </source>
</evidence>
<dbReference type="RefSeq" id="WP_153115801.1">
    <property type="nucleotide sequence ID" value="NZ_JACIGE010000002.1"/>
</dbReference>
<comment type="caution">
    <text evidence="5">The sequence shown here is derived from an EMBL/GenBank/DDBJ whole genome shotgun (WGS) entry which is preliminary data.</text>
</comment>
<feature type="domain" description="DUF4124" evidence="4">
    <location>
        <begin position="11"/>
        <end position="62"/>
    </location>
</feature>
<evidence type="ECO:0000256" key="3">
    <source>
        <dbReference type="SAM" id="SignalP"/>
    </source>
</evidence>
<reference evidence="5 6" key="1">
    <citation type="submission" date="2020-08" db="EMBL/GenBank/DDBJ databases">
        <title>Genome sequencing of Purple Non-Sulfur Bacteria from various extreme environments.</title>
        <authorList>
            <person name="Mayer M."/>
        </authorList>
    </citation>
    <scope>NUCLEOTIDE SEQUENCE [LARGE SCALE GENOMIC DNA]</scope>
    <source>
        <strain evidence="5 6">2761</strain>
    </source>
</reference>
<keyword evidence="1" id="KW-0175">Coiled coil</keyword>
<feature type="signal peptide" evidence="3">
    <location>
        <begin position="1"/>
        <end position="22"/>
    </location>
</feature>
<dbReference type="InterPro" id="IPR025392">
    <property type="entry name" value="DUF4124"/>
</dbReference>
<keyword evidence="6" id="KW-1185">Reference proteome</keyword>
<dbReference type="AlphaFoldDB" id="A0A840GCD4"/>
<feature type="chain" id="PRO_5032683334" evidence="3">
    <location>
        <begin position="23"/>
        <end position="153"/>
    </location>
</feature>
<feature type="coiled-coil region" evidence="1">
    <location>
        <begin position="86"/>
        <end position="120"/>
    </location>
</feature>
<feature type="compositionally biased region" description="Basic and acidic residues" evidence="2">
    <location>
        <begin position="73"/>
        <end position="84"/>
    </location>
</feature>
<keyword evidence="3" id="KW-0732">Signal</keyword>
<evidence type="ECO:0000313" key="6">
    <source>
        <dbReference type="Proteomes" id="UP000587070"/>
    </source>
</evidence>
<name>A0A840GCD4_RHOTE</name>
<proteinExistence type="predicted"/>
<gene>
    <name evidence="5" type="ORF">GGD90_000609</name>
</gene>
<evidence type="ECO:0000256" key="2">
    <source>
        <dbReference type="SAM" id="MobiDB-lite"/>
    </source>
</evidence>
<dbReference type="Proteomes" id="UP000587070">
    <property type="component" value="Unassembled WGS sequence"/>
</dbReference>
<dbReference type="EMBL" id="JACIGE010000002">
    <property type="protein sequence ID" value="MBB4246252.1"/>
    <property type="molecule type" value="Genomic_DNA"/>
</dbReference>
<protein>
    <submittedName>
        <fullName evidence="5">Septal ring factor EnvC (AmiA/AmiB activator)</fullName>
    </submittedName>
</protein>
<sequence length="153" mass="17199">MNSRLLPLLFALAALAASPARADIFKCVDGEGHVTYSNMQTQNCKKLNLDPVNSAPAQRPAAKTPTPASFPRVDADAQRARDTDRRRILDSELAAEQKNLEQAQKELAAQEAVRNGDERNYQRVLDRLQPFKERVALHERNIEAIRKEIANLR</sequence>
<evidence type="ECO:0000313" key="5">
    <source>
        <dbReference type="EMBL" id="MBB4246252.1"/>
    </source>
</evidence>
<organism evidence="5 6">
    <name type="scientific">Rhodocyclus tenuis</name>
    <name type="common">Rhodospirillum tenue</name>
    <dbReference type="NCBI Taxonomy" id="1066"/>
    <lineage>
        <taxon>Bacteria</taxon>
        <taxon>Pseudomonadati</taxon>
        <taxon>Pseudomonadota</taxon>
        <taxon>Betaproteobacteria</taxon>
        <taxon>Rhodocyclales</taxon>
        <taxon>Rhodocyclaceae</taxon>
        <taxon>Rhodocyclus</taxon>
    </lineage>
</organism>
<dbReference type="Pfam" id="PF13511">
    <property type="entry name" value="DUF4124"/>
    <property type="match status" value="1"/>
</dbReference>
<dbReference type="OrthoDB" id="8547929at2"/>
<evidence type="ECO:0000259" key="4">
    <source>
        <dbReference type="Pfam" id="PF13511"/>
    </source>
</evidence>
<accession>A0A840GCD4</accession>